<organism evidence="1 2">
    <name type="scientific">Paenibacillus konkukensis</name>
    <dbReference type="NCBI Taxonomy" id="2020716"/>
    <lineage>
        <taxon>Bacteria</taxon>
        <taxon>Bacillati</taxon>
        <taxon>Bacillota</taxon>
        <taxon>Bacilli</taxon>
        <taxon>Bacillales</taxon>
        <taxon>Paenibacillaceae</taxon>
        <taxon>Paenibacillus</taxon>
    </lineage>
</organism>
<sequence length="306" mass="33578">MPIKTETELYAPVKSYFEQQGYHVRGEVHHCDLVAIREDEPPVIVELKKSFSIPLLLQGIDRLRLTRSVYVAFELPSKGRAPHGASWTELRRLCRMLGIGMITVQFYKRKKPQVQVECHPAAFKDGLPDAAAPSSPLLLEAVETAASAAELVYAAVEKAAAGTASAAALLPASEGPLTLPRPNKRAAERIVREFKERSADYNVGGSTQRKLVTSYREKALHMALLLHRNGPMSPRLLRDQTGIKNAADLLQKNYYRWFERVARGVYRLTPLGEEALLTYARVVEGLPASIGAKPASPAAAEGSANA</sequence>
<evidence type="ECO:0000313" key="1">
    <source>
        <dbReference type="EMBL" id="UQZ86054.1"/>
    </source>
</evidence>
<reference evidence="1" key="2">
    <citation type="journal article" date="2021" name="J Anim Sci Technol">
        <title>Complete genome sequence of Paenibacillus konkukensis sp. nov. SK3146 as a potential probiotic strain.</title>
        <authorList>
            <person name="Jung H.I."/>
            <person name="Park S."/>
            <person name="Niu K.M."/>
            <person name="Lee S.W."/>
            <person name="Kothari D."/>
            <person name="Yi K.J."/>
            <person name="Kim S.K."/>
        </authorList>
    </citation>
    <scope>NUCLEOTIDE SEQUENCE</scope>
    <source>
        <strain evidence="1">SK3146</strain>
    </source>
</reference>
<evidence type="ECO:0000313" key="2">
    <source>
        <dbReference type="Proteomes" id="UP001057134"/>
    </source>
</evidence>
<dbReference type="Pfam" id="PF09929">
    <property type="entry name" value="DUF2161"/>
    <property type="match status" value="1"/>
</dbReference>
<dbReference type="InterPro" id="IPR018679">
    <property type="entry name" value="DUF2161"/>
</dbReference>
<accession>A0ABY4RXC0</accession>
<protein>
    <submittedName>
        <fullName evidence="1">Uncharacterized protein</fullName>
    </submittedName>
</protein>
<gene>
    <name evidence="1" type="ORF">SK3146_05346</name>
</gene>
<dbReference type="EMBL" id="CP027059">
    <property type="protein sequence ID" value="UQZ86054.1"/>
    <property type="molecule type" value="Genomic_DNA"/>
</dbReference>
<reference evidence="1" key="1">
    <citation type="submission" date="2018-02" db="EMBL/GenBank/DDBJ databases">
        <authorList>
            <person name="Kim S.-K."/>
            <person name="Jung H.-I."/>
            <person name="Lee S.-W."/>
        </authorList>
    </citation>
    <scope>NUCLEOTIDE SEQUENCE</scope>
    <source>
        <strain evidence="1">SK3146</strain>
    </source>
</reference>
<dbReference type="RefSeq" id="WP_249861621.1">
    <property type="nucleotide sequence ID" value="NZ_CP027059.1"/>
</dbReference>
<keyword evidence="2" id="KW-1185">Reference proteome</keyword>
<dbReference type="Proteomes" id="UP001057134">
    <property type="component" value="Chromosome"/>
</dbReference>
<name>A0ABY4RXC0_9BACL</name>
<proteinExistence type="predicted"/>